<dbReference type="RefSeq" id="WP_204845471.1">
    <property type="nucleotide sequence ID" value="NZ_JAFBCL010000001.1"/>
</dbReference>
<dbReference type="Proteomes" id="UP001195724">
    <property type="component" value="Unassembled WGS sequence"/>
</dbReference>
<protein>
    <recommendedName>
        <fullName evidence="3">Sugar O-methyltransferase</fullName>
    </recommendedName>
</protein>
<reference evidence="1 2" key="1">
    <citation type="submission" date="2021-01" db="EMBL/GenBank/DDBJ databases">
        <title>Sequencing the genomes of 1000 actinobacteria strains.</title>
        <authorList>
            <person name="Klenk H.-P."/>
        </authorList>
    </citation>
    <scope>NUCLEOTIDE SEQUENCE [LARGE SCALE GENOMIC DNA]</scope>
    <source>
        <strain evidence="1 2">DSM 44581</strain>
    </source>
</reference>
<sequence length="291" mass="31943">MHSADDRQRASRDDPVFAGPAQRFAERVAAVRPWVDERYVRADWAQRNAELERDLLPFPPRDFLRHPSIAFQMFVGERVLPHELPYVRSHLADERLLAEPPVGDPPTVTLSGTGTRTTSNTVHQMFHLLRYQEATGRRIDDAATVVEWGGGFGALMRLIVALHSGEPTCVVFDTPIFSAVQWLYLSAALGEERVVLHDSPPVLPVPGRVNLVPIGLVGATEVAADLFISNWALNESTPKARADVVERRWFGAGSLLLAMHAGDPFTGAVLAAGTTAVPLGDFMPGQQYLVL</sequence>
<comment type="caution">
    <text evidence="1">The sequence shown here is derived from an EMBL/GenBank/DDBJ whole genome shotgun (WGS) entry which is preliminary data.</text>
</comment>
<gene>
    <name evidence="1" type="ORF">JOE68_005750</name>
</gene>
<evidence type="ECO:0000313" key="2">
    <source>
        <dbReference type="Proteomes" id="UP001195724"/>
    </source>
</evidence>
<keyword evidence="2" id="KW-1185">Reference proteome</keyword>
<accession>A0ABS2SGE6</accession>
<organism evidence="1 2">
    <name type="scientific">Saccharothrix algeriensis</name>
    <dbReference type="NCBI Taxonomy" id="173560"/>
    <lineage>
        <taxon>Bacteria</taxon>
        <taxon>Bacillati</taxon>
        <taxon>Actinomycetota</taxon>
        <taxon>Actinomycetes</taxon>
        <taxon>Pseudonocardiales</taxon>
        <taxon>Pseudonocardiaceae</taxon>
        <taxon>Saccharothrix</taxon>
    </lineage>
</organism>
<name>A0ABS2SGE6_9PSEU</name>
<evidence type="ECO:0000313" key="1">
    <source>
        <dbReference type="EMBL" id="MBM7814885.1"/>
    </source>
</evidence>
<proteinExistence type="predicted"/>
<dbReference type="EMBL" id="JAFBCL010000001">
    <property type="protein sequence ID" value="MBM7814885.1"/>
    <property type="molecule type" value="Genomic_DNA"/>
</dbReference>
<evidence type="ECO:0008006" key="3">
    <source>
        <dbReference type="Google" id="ProtNLM"/>
    </source>
</evidence>